<dbReference type="AlphaFoldDB" id="A0AA36FK05"/>
<dbReference type="SUPFAM" id="SSF57667">
    <property type="entry name" value="beta-beta-alpha zinc fingers"/>
    <property type="match status" value="1"/>
</dbReference>
<evidence type="ECO:0008006" key="3">
    <source>
        <dbReference type="Google" id="ProtNLM"/>
    </source>
</evidence>
<accession>A0AA36FK05</accession>
<evidence type="ECO:0000313" key="2">
    <source>
        <dbReference type="Proteomes" id="UP001162480"/>
    </source>
</evidence>
<sequence length="142" mass="16189">MRHIHTKENYDYNVCGKSFIDGTTLTGQKCIHTEIKTCYCDICGKSFYQNRHLTKCKCIHSKDNLYHIDICGSANFGKNLGNPHSKSLIFTLEKISIHCLDLKTNIKGTGIKDIPSISVRQKEVILQKNWNCISIKCIIKLL</sequence>
<protein>
    <recommendedName>
        <fullName evidence="3">C2H2-type domain-containing protein</fullName>
    </recommendedName>
</protein>
<dbReference type="InterPro" id="IPR036236">
    <property type="entry name" value="Znf_C2H2_sf"/>
</dbReference>
<name>A0AA36FK05_OCTVU</name>
<evidence type="ECO:0000313" key="1">
    <source>
        <dbReference type="EMBL" id="CAI9739819.1"/>
    </source>
</evidence>
<proteinExistence type="predicted"/>
<gene>
    <name evidence="1" type="ORF">OCTVUL_1B019547</name>
</gene>
<dbReference type="Gene3D" id="3.30.160.60">
    <property type="entry name" value="Classic Zinc Finger"/>
    <property type="match status" value="1"/>
</dbReference>
<dbReference type="Proteomes" id="UP001162480">
    <property type="component" value="Chromosome 24"/>
</dbReference>
<dbReference type="EMBL" id="OX597837">
    <property type="protein sequence ID" value="CAI9739819.1"/>
    <property type="molecule type" value="Genomic_DNA"/>
</dbReference>
<reference evidence="1" key="1">
    <citation type="submission" date="2023-08" db="EMBL/GenBank/DDBJ databases">
        <authorList>
            <person name="Alioto T."/>
            <person name="Alioto T."/>
            <person name="Gomez Garrido J."/>
        </authorList>
    </citation>
    <scope>NUCLEOTIDE SEQUENCE</scope>
</reference>
<organism evidence="1 2">
    <name type="scientific">Octopus vulgaris</name>
    <name type="common">Common octopus</name>
    <dbReference type="NCBI Taxonomy" id="6645"/>
    <lineage>
        <taxon>Eukaryota</taxon>
        <taxon>Metazoa</taxon>
        <taxon>Spiralia</taxon>
        <taxon>Lophotrochozoa</taxon>
        <taxon>Mollusca</taxon>
        <taxon>Cephalopoda</taxon>
        <taxon>Coleoidea</taxon>
        <taxon>Octopodiformes</taxon>
        <taxon>Octopoda</taxon>
        <taxon>Incirrata</taxon>
        <taxon>Octopodidae</taxon>
        <taxon>Octopus</taxon>
    </lineage>
</organism>
<keyword evidence="2" id="KW-1185">Reference proteome</keyword>